<evidence type="ECO:0000256" key="1">
    <source>
        <dbReference type="ARBA" id="ARBA00022723"/>
    </source>
</evidence>
<name>A0A7C3GBD7_9PROT</name>
<evidence type="ECO:0000259" key="3">
    <source>
        <dbReference type="SMART" id="SM01007"/>
    </source>
</evidence>
<dbReference type="InterPro" id="IPR036409">
    <property type="entry name" value="Aldolase_II/adducin_N_sf"/>
</dbReference>
<dbReference type="Pfam" id="PF00596">
    <property type="entry name" value="Aldolase_II"/>
    <property type="match status" value="1"/>
</dbReference>
<evidence type="ECO:0000256" key="2">
    <source>
        <dbReference type="ARBA" id="ARBA00023239"/>
    </source>
</evidence>
<dbReference type="GO" id="GO:0046872">
    <property type="term" value="F:metal ion binding"/>
    <property type="evidence" value="ECO:0007669"/>
    <property type="project" value="UniProtKB-KW"/>
</dbReference>
<dbReference type="InterPro" id="IPR001303">
    <property type="entry name" value="Aldolase_II/adducin_N"/>
</dbReference>
<dbReference type="AlphaFoldDB" id="A0A7C3GBD7"/>
<dbReference type="GO" id="GO:0005829">
    <property type="term" value="C:cytosol"/>
    <property type="evidence" value="ECO:0007669"/>
    <property type="project" value="TreeGrafter"/>
</dbReference>
<keyword evidence="2 4" id="KW-0456">Lyase</keyword>
<dbReference type="EMBL" id="DRMN01000041">
    <property type="protein sequence ID" value="HFB54396.1"/>
    <property type="molecule type" value="Genomic_DNA"/>
</dbReference>
<dbReference type="PANTHER" id="PTHR22789:SF0">
    <property type="entry name" value="3-OXO-TETRONATE 4-PHOSPHATE DECARBOXYLASE-RELATED"/>
    <property type="match status" value="1"/>
</dbReference>
<dbReference type="NCBIfam" id="NF002963">
    <property type="entry name" value="PRK03634.1"/>
    <property type="match status" value="1"/>
</dbReference>
<keyword evidence="1" id="KW-0479">Metal-binding</keyword>
<dbReference type="Proteomes" id="UP000886042">
    <property type="component" value="Unassembled WGS sequence"/>
</dbReference>
<organism evidence="4">
    <name type="scientific">Hellea balneolensis</name>
    <dbReference type="NCBI Taxonomy" id="287478"/>
    <lineage>
        <taxon>Bacteria</taxon>
        <taxon>Pseudomonadati</taxon>
        <taxon>Pseudomonadota</taxon>
        <taxon>Alphaproteobacteria</taxon>
        <taxon>Maricaulales</taxon>
        <taxon>Robiginitomaculaceae</taxon>
        <taxon>Hellea</taxon>
    </lineage>
</organism>
<dbReference type="InterPro" id="IPR050197">
    <property type="entry name" value="Aldolase_class_II_sugar_metab"/>
</dbReference>
<reference evidence="4" key="1">
    <citation type="journal article" date="2020" name="mSystems">
        <title>Genome- and Community-Level Interaction Insights into Carbon Utilization and Element Cycling Functions of Hydrothermarchaeota in Hydrothermal Sediment.</title>
        <authorList>
            <person name="Zhou Z."/>
            <person name="Liu Y."/>
            <person name="Xu W."/>
            <person name="Pan J."/>
            <person name="Luo Z.H."/>
            <person name="Li M."/>
        </authorList>
    </citation>
    <scope>NUCLEOTIDE SEQUENCE [LARGE SCALE GENOMIC DNA]</scope>
    <source>
        <strain evidence="4">HyVt-489</strain>
    </source>
</reference>
<dbReference type="Gene3D" id="3.40.225.10">
    <property type="entry name" value="Class II aldolase/adducin N-terminal domain"/>
    <property type="match status" value="1"/>
</dbReference>
<dbReference type="EC" id="4.1.2.19" evidence="4"/>
<dbReference type="SMART" id="SM01007">
    <property type="entry name" value="Aldolase_II"/>
    <property type="match status" value="1"/>
</dbReference>
<dbReference type="GO" id="GO:0019323">
    <property type="term" value="P:pentose catabolic process"/>
    <property type="evidence" value="ECO:0007669"/>
    <property type="project" value="TreeGrafter"/>
</dbReference>
<dbReference type="PANTHER" id="PTHR22789">
    <property type="entry name" value="FUCULOSE PHOSPHATE ALDOLASE"/>
    <property type="match status" value="1"/>
</dbReference>
<gene>
    <name evidence="4" type="ORF">ENJ46_00610</name>
</gene>
<feature type="domain" description="Class II aldolase/adducin N-terminal" evidence="3">
    <location>
        <begin position="18"/>
        <end position="236"/>
    </location>
</feature>
<dbReference type="GO" id="GO:0008994">
    <property type="term" value="F:rhamnulose-1-phosphate aldolase activity"/>
    <property type="evidence" value="ECO:0007669"/>
    <property type="project" value="UniProtKB-EC"/>
</dbReference>
<dbReference type="SUPFAM" id="SSF53639">
    <property type="entry name" value="AraD/HMP-PK domain-like"/>
    <property type="match status" value="1"/>
</dbReference>
<comment type="caution">
    <text evidence="4">The sequence shown here is derived from an EMBL/GenBank/DDBJ whole genome shotgun (WGS) entry which is preliminary data.</text>
</comment>
<protein>
    <submittedName>
        <fullName evidence="4">Rhamnulose-1-phosphate aldolase</fullName>
        <ecNumber evidence="4">4.1.2.19</ecNumber>
    </submittedName>
</protein>
<sequence length="271" mass="29994">MHTRPDYIKDFSNLAFLEDFKNTAYWLSARGWSEAAGGNMSVRFTPDTAPHETVAHKLPVSAPKLAGQCVLLTGSGTRARETALTPQKDVSLIYISQDAQQYHKLAGHKNPTSELPAHLAIHNALATHRPEDKAIMHTHPANIIALCHVEALQSAHSVSDTVLRLQSEARLIIPEGIGYVPHQIPGSLELGLLSAEQVKTRRLVLWHMHGCLATGPDLASAYDLMEVFEKSASLYWTLRTSGIEPTGMSDEDLQKTLKSFGRWQRYQSVQD</sequence>
<accession>A0A7C3GBD7</accession>
<proteinExistence type="predicted"/>
<evidence type="ECO:0000313" key="4">
    <source>
        <dbReference type="EMBL" id="HFB54396.1"/>
    </source>
</evidence>